<dbReference type="Proteomes" id="UP000824031">
    <property type="component" value="Unassembled WGS sequence"/>
</dbReference>
<feature type="transmembrane region" description="Helical" evidence="6">
    <location>
        <begin position="31"/>
        <end position="49"/>
    </location>
</feature>
<dbReference type="PANTHER" id="PTHR33931:SF2">
    <property type="entry name" value="HOLIN-LIKE PROTEIN CIDA"/>
    <property type="match status" value="1"/>
</dbReference>
<dbReference type="Pfam" id="PF03788">
    <property type="entry name" value="LrgA"/>
    <property type="match status" value="1"/>
</dbReference>
<dbReference type="AlphaFoldDB" id="A0A9D2F4H1"/>
<reference evidence="7" key="2">
    <citation type="submission" date="2021-04" db="EMBL/GenBank/DDBJ databases">
        <authorList>
            <person name="Gilroy R."/>
        </authorList>
    </citation>
    <scope>NUCLEOTIDE SEQUENCE</scope>
    <source>
        <strain evidence="7">3436</strain>
    </source>
</reference>
<sequence>MKYVFQLARIVGFCLLGEVLAALLPLPLPASVYGLLLMAAALKLGVLKLDQVRETGLFLTGIFPLLFVPAASGVLELGSELLEVLLPLVIAIVPVTALVMAVTGVVAQRCAAGKEEPHG</sequence>
<keyword evidence="5 6" id="KW-0472">Membrane</keyword>
<dbReference type="EMBL" id="DXBO01000125">
    <property type="protein sequence ID" value="HIZ48760.1"/>
    <property type="molecule type" value="Genomic_DNA"/>
</dbReference>
<proteinExistence type="predicted"/>
<protein>
    <submittedName>
        <fullName evidence="7">CidA/LrgA family protein</fullName>
    </submittedName>
</protein>
<evidence type="ECO:0000256" key="6">
    <source>
        <dbReference type="SAM" id="Phobius"/>
    </source>
</evidence>
<keyword evidence="2" id="KW-1003">Cell membrane</keyword>
<keyword evidence="4 6" id="KW-1133">Transmembrane helix</keyword>
<reference evidence="7" key="1">
    <citation type="journal article" date="2021" name="PeerJ">
        <title>Extensive microbial diversity within the chicken gut microbiome revealed by metagenomics and culture.</title>
        <authorList>
            <person name="Gilroy R."/>
            <person name="Ravi A."/>
            <person name="Getino M."/>
            <person name="Pursley I."/>
            <person name="Horton D.L."/>
            <person name="Alikhan N.F."/>
            <person name="Baker D."/>
            <person name="Gharbi K."/>
            <person name="Hall N."/>
            <person name="Watson M."/>
            <person name="Adriaenssens E.M."/>
            <person name="Foster-Nyarko E."/>
            <person name="Jarju S."/>
            <person name="Secka A."/>
            <person name="Antonio M."/>
            <person name="Oren A."/>
            <person name="Chaudhuri R.R."/>
            <person name="La Ragione R."/>
            <person name="Hildebrand F."/>
            <person name="Pallen M.J."/>
        </authorList>
    </citation>
    <scope>NUCLEOTIDE SEQUENCE</scope>
    <source>
        <strain evidence="7">3436</strain>
    </source>
</reference>
<dbReference type="PANTHER" id="PTHR33931">
    <property type="entry name" value="HOLIN-LIKE PROTEIN CIDA-RELATED"/>
    <property type="match status" value="1"/>
</dbReference>
<comment type="caution">
    <text evidence="7">The sequence shown here is derived from an EMBL/GenBank/DDBJ whole genome shotgun (WGS) entry which is preliminary data.</text>
</comment>
<comment type="subcellular location">
    <subcellularLocation>
        <location evidence="1">Cell membrane</location>
        <topology evidence="1">Multi-pass membrane protein</topology>
    </subcellularLocation>
</comment>
<evidence type="ECO:0000256" key="3">
    <source>
        <dbReference type="ARBA" id="ARBA00022692"/>
    </source>
</evidence>
<evidence type="ECO:0000313" key="8">
    <source>
        <dbReference type="Proteomes" id="UP000824031"/>
    </source>
</evidence>
<dbReference type="InterPro" id="IPR005538">
    <property type="entry name" value="LrgA/CidA"/>
</dbReference>
<evidence type="ECO:0000256" key="1">
    <source>
        <dbReference type="ARBA" id="ARBA00004651"/>
    </source>
</evidence>
<organism evidence="7 8">
    <name type="scientific">Candidatus Gemmiger excrementavium</name>
    <dbReference type="NCBI Taxonomy" id="2838608"/>
    <lineage>
        <taxon>Bacteria</taxon>
        <taxon>Bacillati</taxon>
        <taxon>Bacillota</taxon>
        <taxon>Clostridia</taxon>
        <taxon>Eubacteriales</taxon>
        <taxon>Gemmiger</taxon>
    </lineage>
</organism>
<name>A0A9D2F4H1_9FIRM</name>
<accession>A0A9D2F4H1</accession>
<dbReference type="GO" id="GO:0005886">
    <property type="term" value="C:plasma membrane"/>
    <property type="evidence" value="ECO:0007669"/>
    <property type="project" value="UniProtKB-SubCell"/>
</dbReference>
<evidence type="ECO:0000256" key="5">
    <source>
        <dbReference type="ARBA" id="ARBA00023136"/>
    </source>
</evidence>
<evidence type="ECO:0000256" key="4">
    <source>
        <dbReference type="ARBA" id="ARBA00022989"/>
    </source>
</evidence>
<evidence type="ECO:0000313" key="7">
    <source>
        <dbReference type="EMBL" id="HIZ48760.1"/>
    </source>
</evidence>
<gene>
    <name evidence="7" type="ORF">H9810_08585</name>
</gene>
<feature type="transmembrane region" description="Helical" evidence="6">
    <location>
        <begin position="84"/>
        <end position="107"/>
    </location>
</feature>
<keyword evidence="3 6" id="KW-0812">Transmembrane</keyword>
<feature type="transmembrane region" description="Helical" evidence="6">
    <location>
        <begin position="56"/>
        <end position="78"/>
    </location>
</feature>
<evidence type="ECO:0000256" key="2">
    <source>
        <dbReference type="ARBA" id="ARBA00022475"/>
    </source>
</evidence>